<name>A0A1F7VC92_9BACT</name>
<dbReference type="CDD" id="cd06779">
    <property type="entry name" value="cpPDZ_Deg_HtrA-like"/>
    <property type="match status" value="1"/>
</dbReference>
<gene>
    <name evidence="5" type="ORF">A3I41_02960</name>
</gene>
<evidence type="ECO:0000256" key="3">
    <source>
        <dbReference type="SAM" id="Phobius"/>
    </source>
</evidence>
<sequence>MFFNKKDFFRDGDGRSFLFGLLGGVCGSIAVSVVVLVVAQNLVVKFRPFLQSVSRPMSVIPVFSGMDDSTKKSKPAEKTPAPVRPLDVSEIVAKVNPAVVSIVITKDVPVMEQYFVNPFGENSPFGNFQVPRYRQNGTESKEVGGGSGFLISADGYIVSNAHVVNDSTAKYTVFLNGGKKYDARVIALDDGLDIALLKIEEKNLPFAEFGDSDSLKLGQSVVAIGNALGEFRNTVSTGVVSGLSRSITAQNSATSENLDHLIQTDAAINPGNSGGPLINMEGKVVGVNVAVAQGSENVGFALAANMIKQSIESMKVNGRTIRPFLGIRYLPVTEALKKQNQLTVDYGVLVVRGEKQTDLAVIPGSPANKAGIVEYDIILEADGKKIDVEHPLTTYIRQKKVGETLKLKVLHGGEQKDVNVILEEAK</sequence>
<proteinExistence type="predicted"/>
<dbReference type="Proteomes" id="UP000176593">
    <property type="component" value="Unassembled WGS sequence"/>
</dbReference>
<dbReference type="PANTHER" id="PTHR43343">
    <property type="entry name" value="PEPTIDASE S12"/>
    <property type="match status" value="1"/>
</dbReference>
<dbReference type="Pfam" id="PF13180">
    <property type="entry name" value="PDZ_2"/>
    <property type="match status" value="1"/>
</dbReference>
<dbReference type="AlphaFoldDB" id="A0A1F7VC92"/>
<dbReference type="InterPro" id="IPR009003">
    <property type="entry name" value="Peptidase_S1_PA"/>
</dbReference>
<dbReference type="InterPro" id="IPR036034">
    <property type="entry name" value="PDZ_sf"/>
</dbReference>
<dbReference type="GO" id="GO:0006508">
    <property type="term" value="P:proteolysis"/>
    <property type="evidence" value="ECO:0007669"/>
    <property type="project" value="UniProtKB-KW"/>
</dbReference>
<dbReference type="InterPro" id="IPR001940">
    <property type="entry name" value="Peptidase_S1C"/>
</dbReference>
<accession>A0A1F7VC92</accession>
<keyword evidence="3" id="KW-0472">Membrane</keyword>
<dbReference type="GO" id="GO:0004252">
    <property type="term" value="F:serine-type endopeptidase activity"/>
    <property type="evidence" value="ECO:0007669"/>
    <property type="project" value="InterPro"/>
</dbReference>
<dbReference type="PANTHER" id="PTHR43343:SF3">
    <property type="entry name" value="PROTEASE DO-LIKE 8, CHLOROPLASTIC"/>
    <property type="match status" value="1"/>
</dbReference>
<protein>
    <recommendedName>
        <fullName evidence="4">PDZ domain-containing protein</fullName>
    </recommendedName>
</protein>
<keyword evidence="1" id="KW-0645">Protease</keyword>
<dbReference type="Gene3D" id="2.40.10.120">
    <property type="match status" value="1"/>
</dbReference>
<comment type="caution">
    <text evidence="5">The sequence shown here is derived from an EMBL/GenBank/DDBJ whole genome shotgun (WGS) entry which is preliminary data.</text>
</comment>
<dbReference type="Gene3D" id="2.30.42.10">
    <property type="match status" value="1"/>
</dbReference>
<evidence type="ECO:0000256" key="1">
    <source>
        <dbReference type="ARBA" id="ARBA00022670"/>
    </source>
</evidence>
<feature type="transmembrane region" description="Helical" evidence="3">
    <location>
        <begin position="17"/>
        <end position="39"/>
    </location>
</feature>
<evidence type="ECO:0000256" key="2">
    <source>
        <dbReference type="ARBA" id="ARBA00022801"/>
    </source>
</evidence>
<evidence type="ECO:0000313" key="6">
    <source>
        <dbReference type="Proteomes" id="UP000176593"/>
    </source>
</evidence>
<keyword evidence="3" id="KW-0812">Transmembrane</keyword>
<dbReference type="EMBL" id="MGEQ01000002">
    <property type="protein sequence ID" value="OGL88043.1"/>
    <property type="molecule type" value="Genomic_DNA"/>
</dbReference>
<reference evidence="5 6" key="1">
    <citation type="journal article" date="2016" name="Nat. Commun.">
        <title>Thousands of microbial genomes shed light on interconnected biogeochemical processes in an aquifer system.</title>
        <authorList>
            <person name="Anantharaman K."/>
            <person name="Brown C.T."/>
            <person name="Hug L.A."/>
            <person name="Sharon I."/>
            <person name="Castelle C.J."/>
            <person name="Probst A.J."/>
            <person name="Thomas B.C."/>
            <person name="Singh A."/>
            <person name="Wilkins M.J."/>
            <person name="Karaoz U."/>
            <person name="Brodie E.L."/>
            <person name="Williams K.H."/>
            <person name="Hubbard S.S."/>
            <person name="Banfield J.F."/>
        </authorList>
    </citation>
    <scope>NUCLEOTIDE SEQUENCE [LARGE SCALE GENOMIC DNA]</scope>
</reference>
<feature type="domain" description="PDZ" evidence="4">
    <location>
        <begin position="325"/>
        <end position="422"/>
    </location>
</feature>
<dbReference type="InterPro" id="IPR001478">
    <property type="entry name" value="PDZ"/>
</dbReference>
<keyword evidence="2" id="KW-0378">Hydrolase</keyword>
<dbReference type="InterPro" id="IPR051201">
    <property type="entry name" value="Chloro_Bact_Ser_Proteases"/>
</dbReference>
<evidence type="ECO:0000259" key="4">
    <source>
        <dbReference type="Pfam" id="PF13180"/>
    </source>
</evidence>
<organism evidence="5 6">
    <name type="scientific">Candidatus Uhrbacteria bacterium RIFCSPLOWO2_02_FULL_48_18</name>
    <dbReference type="NCBI Taxonomy" id="1802408"/>
    <lineage>
        <taxon>Bacteria</taxon>
        <taxon>Candidatus Uhriibacteriota</taxon>
    </lineage>
</organism>
<keyword evidence="3" id="KW-1133">Transmembrane helix</keyword>
<dbReference type="Pfam" id="PF13365">
    <property type="entry name" value="Trypsin_2"/>
    <property type="match status" value="1"/>
</dbReference>
<dbReference type="SUPFAM" id="SSF50156">
    <property type="entry name" value="PDZ domain-like"/>
    <property type="match status" value="1"/>
</dbReference>
<dbReference type="SUPFAM" id="SSF50494">
    <property type="entry name" value="Trypsin-like serine proteases"/>
    <property type="match status" value="1"/>
</dbReference>
<evidence type="ECO:0000313" key="5">
    <source>
        <dbReference type="EMBL" id="OGL88043.1"/>
    </source>
</evidence>
<dbReference type="PRINTS" id="PR00834">
    <property type="entry name" value="PROTEASES2C"/>
</dbReference>